<name>A0AAC8PUK0_9GAMM</name>
<evidence type="ECO:0000313" key="3">
    <source>
        <dbReference type="Proteomes" id="UP000077465"/>
    </source>
</evidence>
<protein>
    <recommendedName>
        <fullName evidence="1">N-acetylmuramidase domain-containing protein</fullName>
    </recommendedName>
</protein>
<organism evidence="2 3">
    <name type="scientific">Moraxella bovoculi</name>
    <dbReference type="NCBI Taxonomy" id="386891"/>
    <lineage>
        <taxon>Bacteria</taxon>
        <taxon>Pseudomonadati</taxon>
        <taxon>Pseudomonadota</taxon>
        <taxon>Gammaproteobacteria</taxon>
        <taxon>Moraxellales</taxon>
        <taxon>Moraxellaceae</taxon>
        <taxon>Moraxella</taxon>
    </lineage>
</organism>
<dbReference type="InterPro" id="IPR024408">
    <property type="entry name" value="Muramidase"/>
</dbReference>
<dbReference type="AlphaFoldDB" id="A0AAC8PUK0"/>
<gene>
    <name evidence="2" type="ORF">AAX06_01535</name>
</gene>
<sequence>MIKKLTNEQIREIAAAHGFEYGVVKAIYQVESRGSGFLANGQPKILFERHIFRRELQKLGYITLSNEMSKIDPLLCHPRPTQRGGYGSESVQHQRLQNAQKLLLRARPDADENLKAQVRECALKACSWGLGQIMGFNHKLAGFDNLQDFINAMYDSEKAQLQAMINFLKSAGLEKAMKNKDWRAIARAYNGVAYAKFDYHNKLARAYAAA</sequence>
<dbReference type="EMBL" id="CP011376">
    <property type="protein sequence ID" value="AKG07076.1"/>
    <property type="molecule type" value="Genomic_DNA"/>
</dbReference>
<accession>A0AAC8PUK0</accession>
<dbReference type="Proteomes" id="UP000077465">
    <property type="component" value="Chromosome"/>
</dbReference>
<evidence type="ECO:0000313" key="2">
    <source>
        <dbReference type="EMBL" id="AKG07076.1"/>
    </source>
</evidence>
<dbReference type="RefSeq" id="WP_046699128.1">
    <property type="nucleotide sequence ID" value="NZ_CP011376.1"/>
</dbReference>
<evidence type="ECO:0000259" key="1">
    <source>
        <dbReference type="Pfam" id="PF11860"/>
    </source>
</evidence>
<reference evidence="2 3" key="1">
    <citation type="submission" date="2015-05" db="EMBL/GenBank/DDBJ databases">
        <authorList>
            <person name="Dickey A."/>
            <person name="Clawson M."/>
            <person name="Bono J."/>
            <person name="Loy J.D."/>
        </authorList>
    </citation>
    <scope>NUCLEOTIDE SEQUENCE [LARGE SCALE GENOMIC DNA]</scope>
    <source>
        <strain evidence="2 3">22581</strain>
    </source>
</reference>
<feature type="domain" description="N-acetylmuramidase" evidence="1">
    <location>
        <begin position="22"/>
        <end position="209"/>
    </location>
</feature>
<proteinExistence type="predicted"/>
<dbReference type="Pfam" id="PF11860">
    <property type="entry name" value="Muramidase"/>
    <property type="match status" value="1"/>
</dbReference>